<evidence type="ECO:0000313" key="6">
    <source>
        <dbReference type="Proteomes" id="UP000519023"/>
    </source>
</evidence>
<dbReference type="InterPro" id="IPR036264">
    <property type="entry name" value="Bact_exopeptidase_dim_dom"/>
</dbReference>
<feature type="chain" id="PRO_5030527589" evidence="3">
    <location>
        <begin position="24"/>
        <end position="436"/>
    </location>
</feature>
<dbReference type="EMBL" id="JABBFV010000001">
    <property type="protein sequence ID" value="NML08606.1"/>
    <property type="molecule type" value="Genomic_DNA"/>
</dbReference>
<dbReference type="PANTHER" id="PTHR43808:SF17">
    <property type="entry name" value="PEPTIDASE M20"/>
    <property type="match status" value="1"/>
</dbReference>
<reference evidence="5 6" key="1">
    <citation type="submission" date="2020-04" db="EMBL/GenBank/DDBJ databases">
        <title>Sphingobium sp. AR-3-1 isolated from Arctic soil.</title>
        <authorList>
            <person name="Dahal R.H."/>
            <person name="Chaudhary D.K."/>
        </authorList>
    </citation>
    <scope>NUCLEOTIDE SEQUENCE [LARGE SCALE GENOMIC DNA]</scope>
    <source>
        <strain evidence="5 6">AR-3-1</strain>
    </source>
</reference>
<accession>A0A7X9ZRK0</accession>
<feature type="domain" description="Peptidase M20 dimerisation" evidence="4">
    <location>
        <begin position="228"/>
        <end position="319"/>
    </location>
</feature>
<dbReference type="Pfam" id="PF01546">
    <property type="entry name" value="Peptidase_M20"/>
    <property type="match status" value="1"/>
</dbReference>
<sequence>MKRLALKAMLAGAALSLSVGGLAQSSAPLHSPADAQTLAAIKARPTVQSALAALESEHDQWVDTIVSLTQIPAPPFKEEARAKAYAERFKAAGLADVEIDEVGNVLGLRRGTGKPGGKLIVVSAHLDTVFPEGTDVTVRREGNKLYAPGIGDDVAGLATQLSLVKALAVGKVATPMDILFVGDVGEEGLGDLRGIKHLFREGKYKGRIAAFFSIDDGSVDGLTNGGVGSKRYRLTFKGPGGHSFGAFGLVNPLTAMSQAIVNIYGIAVPTSPKTTYSASVVGGGSSVNAIPSEAWLQLDMRSESAAELAKLEQAVLAQVDLAVASENKARSIKDGAISVDKALIGDRPAGMTGADTALVRQTAAAFATEGVAARLSFSSTDANVPMNLGIPAITIPRAATGGRGHSLDEWIDINPRESLKVKRMDLLAILAAAGLR</sequence>
<keyword evidence="3" id="KW-0732">Signal</keyword>
<organism evidence="5 6">
    <name type="scientific">Sphingobium psychrophilum</name>
    <dbReference type="NCBI Taxonomy" id="2728834"/>
    <lineage>
        <taxon>Bacteria</taxon>
        <taxon>Pseudomonadati</taxon>
        <taxon>Pseudomonadota</taxon>
        <taxon>Alphaproteobacteria</taxon>
        <taxon>Sphingomonadales</taxon>
        <taxon>Sphingomonadaceae</taxon>
        <taxon>Sphingobium</taxon>
    </lineage>
</organism>
<feature type="signal peptide" evidence="3">
    <location>
        <begin position="1"/>
        <end position="23"/>
    </location>
</feature>
<dbReference type="InterPro" id="IPR002933">
    <property type="entry name" value="Peptidase_M20"/>
</dbReference>
<name>A0A7X9ZRK0_9SPHN</name>
<evidence type="ECO:0000256" key="1">
    <source>
        <dbReference type="ARBA" id="ARBA00022723"/>
    </source>
</evidence>
<protein>
    <submittedName>
        <fullName evidence="5">M20/M25/M40 family metallo-hydrolase</fullName>
    </submittedName>
</protein>
<gene>
    <name evidence="5" type="ORF">HHL08_00345</name>
</gene>
<dbReference type="InterPro" id="IPR011650">
    <property type="entry name" value="Peptidase_M20_dimer"/>
</dbReference>
<dbReference type="Proteomes" id="UP000519023">
    <property type="component" value="Unassembled WGS sequence"/>
</dbReference>
<evidence type="ECO:0000256" key="2">
    <source>
        <dbReference type="ARBA" id="ARBA00022801"/>
    </source>
</evidence>
<dbReference type="SUPFAM" id="SSF53187">
    <property type="entry name" value="Zn-dependent exopeptidases"/>
    <property type="match status" value="1"/>
</dbReference>
<evidence type="ECO:0000313" key="5">
    <source>
        <dbReference type="EMBL" id="NML08606.1"/>
    </source>
</evidence>
<evidence type="ECO:0000256" key="3">
    <source>
        <dbReference type="SAM" id="SignalP"/>
    </source>
</evidence>
<keyword evidence="6" id="KW-1185">Reference proteome</keyword>
<dbReference type="GO" id="GO:0016787">
    <property type="term" value="F:hydrolase activity"/>
    <property type="evidence" value="ECO:0007669"/>
    <property type="project" value="UniProtKB-KW"/>
</dbReference>
<keyword evidence="2 5" id="KW-0378">Hydrolase</keyword>
<keyword evidence="1" id="KW-0479">Metal-binding</keyword>
<evidence type="ECO:0000259" key="4">
    <source>
        <dbReference type="Pfam" id="PF07687"/>
    </source>
</evidence>
<dbReference type="GO" id="GO:0046872">
    <property type="term" value="F:metal ion binding"/>
    <property type="evidence" value="ECO:0007669"/>
    <property type="project" value="UniProtKB-KW"/>
</dbReference>
<dbReference type="SUPFAM" id="SSF55031">
    <property type="entry name" value="Bacterial exopeptidase dimerisation domain"/>
    <property type="match status" value="1"/>
</dbReference>
<dbReference type="Gene3D" id="3.40.630.10">
    <property type="entry name" value="Zn peptidases"/>
    <property type="match status" value="1"/>
</dbReference>
<comment type="caution">
    <text evidence="5">The sequence shown here is derived from an EMBL/GenBank/DDBJ whole genome shotgun (WGS) entry which is preliminary data.</text>
</comment>
<dbReference type="InterPro" id="IPR050072">
    <property type="entry name" value="Peptidase_M20A"/>
</dbReference>
<dbReference type="PANTHER" id="PTHR43808">
    <property type="entry name" value="ACETYLORNITHINE DEACETYLASE"/>
    <property type="match status" value="1"/>
</dbReference>
<dbReference type="Pfam" id="PF07687">
    <property type="entry name" value="M20_dimer"/>
    <property type="match status" value="1"/>
</dbReference>
<proteinExistence type="predicted"/>
<dbReference type="Gene3D" id="3.30.70.360">
    <property type="match status" value="1"/>
</dbReference>
<dbReference type="AlphaFoldDB" id="A0A7X9ZRK0"/>